<dbReference type="InterPro" id="IPR054331">
    <property type="entry name" value="LiaF_TM"/>
</dbReference>
<feature type="transmembrane region" description="Helical" evidence="1">
    <location>
        <begin position="80"/>
        <end position="97"/>
    </location>
</feature>
<feature type="domain" description="LiaF transmembrane" evidence="2">
    <location>
        <begin position="6"/>
        <end position="102"/>
    </location>
</feature>
<feature type="transmembrane region" description="Helical" evidence="1">
    <location>
        <begin position="6"/>
        <end position="28"/>
    </location>
</feature>
<sequence>MHRNWFWGVFLVLAAGILVTSQLGILTYHIGFWTLLVAMFLVAALVESLIHFAVSGTVFSLAFLAIIFAKPLGITTLAPWTILGAALLLTVGLSMIIKPRWRWRRQVRFAEKSWHHGDNHHWQEEDIASLTEDDAVVNVNMSSSIRYLQSTNFQRAAIRVNMGNAKVYLDNVTLSEDGATILVDASFGGIELYLPRTWNIETDVDTSFGAVGEKGVQEAGDGPVIRIQGSVSFGNVSLIYV</sequence>
<evidence type="ECO:0000313" key="4">
    <source>
        <dbReference type="Proteomes" id="UP001596254"/>
    </source>
</evidence>
<keyword evidence="4" id="KW-1185">Reference proteome</keyword>
<keyword evidence="1" id="KW-0472">Membrane</keyword>
<dbReference type="EMBL" id="JBHSSK010000023">
    <property type="protein sequence ID" value="MFC6207669.1"/>
    <property type="molecule type" value="Genomic_DNA"/>
</dbReference>
<organism evidence="3 4">
    <name type="scientific">Levilactobacillus tongjiangensis</name>
    <dbReference type="NCBI Taxonomy" id="2486023"/>
    <lineage>
        <taxon>Bacteria</taxon>
        <taxon>Bacillati</taxon>
        <taxon>Bacillota</taxon>
        <taxon>Bacilli</taxon>
        <taxon>Lactobacillales</taxon>
        <taxon>Lactobacillaceae</taxon>
        <taxon>Levilactobacillus</taxon>
    </lineage>
</organism>
<keyword evidence="1" id="KW-0812">Transmembrane</keyword>
<name>A0ABW1ST12_9LACO</name>
<comment type="caution">
    <text evidence="3">The sequence shown here is derived from an EMBL/GenBank/DDBJ whole genome shotgun (WGS) entry which is preliminary data.</text>
</comment>
<accession>A0ABW1ST12</accession>
<evidence type="ECO:0000313" key="3">
    <source>
        <dbReference type="EMBL" id="MFC6207669.1"/>
    </source>
</evidence>
<protein>
    <recommendedName>
        <fullName evidence="2">LiaF transmembrane domain-containing protein</fullName>
    </recommendedName>
</protein>
<feature type="transmembrane region" description="Helical" evidence="1">
    <location>
        <begin position="35"/>
        <end position="68"/>
    </location>
</feature>
<proteinExistence type="predicted"/>
<evidence type="ECO:0000256" key="1">
    <source>
        <dbReference type="SAM" id="Phobius"/>
    </source>
</evidence>
<evidence type="ECO:0000259" key="2">
    <source>
        <dbReference type="Pfam" id="PF22570"/>
    </source>
</evidence>
<gene>
    <name evidence="3" type="ORF">ACFP1G_09320</name>
</gene>
<dbReference type="Pfam" id="PF22570">
    <property type="entry name" value="LiaF-TM"/>
    <property type="match status" value="1"/>
</dbReference>
<keyword evidence="1" id="KW-1133">Transmembrane helix</keyword>
<dbReference type="Proteomes" id="UP001596254">
    <property type="component" value="Unassembled WGS sequence"/>
</dbReference>
<dbReference type="RefSeq" id="WP_125693133.1">
    <property type="nucleotide sequence ID" value="NZ_JBHSSK010000023.1"/>
</dbReference>
<reference evidence="4" key="1">
    <citation type="journal article" date="2019" name="Int. J. Syst. Evol. Microbiol.">
        <title>The Global Catalogue of Microorganisms (GCM) 10K type strain sequencing project: providing services to taxonomists for standard genome sequencing and annotation.</title>
        <authorList>
            <consortium name="The Broad Institute Genomics Platform"/>
            <consortium name="The Broad Institute Genome Sequencing Center for Infectious Disease"/>
            <person name="Wu L."/>
            <person name="Ma J."/>
        </authorList>
    </citation>
    <scope>NUCLEOTIDE SEQUENCE [LARGE SCALE GENOMIC DNA]</scope>
    <source>
        <strain evidence="4">CCM 8905</strain>
    </source>
</reference>